<evidence type="ECO:0000313" key="9">
    <source>
        <dbReference type="Proteomes" id="UP000004067"/>
    </source>
</evidence>
<dbReference type="Proteomes" id="UP000004067">
    <property type="component" value="Unassembled WGS sequence"/>
</dbReference>
<dbReference type="Pfam" id="PF00015">
    <property type="entry name" value="MCPsignal"/>
    <property type="match status" value="1"/>
</dbReference>
<dbReference type="AlphaFoldDB" id="F5RIP6"/>
<keyword evidence="4" id="KW-0175">Coiled coil</keyword>
<dbReference type="InterPro" id="IPR004090">
    <property type="entry name" value="Chemotax_Me-accpt_rcpt"/>
</dbReference>
<evidence type="ECO:0000256" key="5">
    <source>
        <dbReference type="SAM" id="Phobius"/>
    </source>
</evidence>
<sequence>MIDIASHRVQNSLALKFILCILSGERTHDVGQRNEEDFMGQRMPIGLQLTGLVGSVIALMIVLLAIVLYEFKATSVDYQHLLSVTVKNSITLLEAEDDFHQGLSELRGYIITHDASRATDTENALKKADDLLVVFADHAVNPEAKQRGEELRSAVHDYTERSKTIISLYERNDIATATTASAELRKKTDEIDALFNKAAELQTSVQEEKLEKLNDTVDHIFMIVLAISIIGIIGIGVAATWYARRLASRLIKLRGDVGRLGKLDLSFPGTRATWNDEIGDMANELIEMKDALHQIVRSIQTEADNLSKASNSLSNSVQSQMQVSESIAHTITDVASDAVHNNSNIGEISNAIEQVSARTEEMSASGVHANQTASDAVDDARQGMKYIHQLVQQNTTVSDSMTEISRVSEKLVTGSDAIKDVVTTIREIAGQTNLLALNAAIEAARAGEAGRGFAVVAEEVRKLAEQSSAATNEIEQTITHMIESIQYAATAITNAEEKVAESKEVTEETEKRFDSIQKRLDDVRVSIEHISQAVDHTAQDMQDVVGNTQNISAVAEKTGANAETVAAASEEQSASLHDVSDSAESLAQTATKLNDITSKFKL</sequence>
<evidence type="ECO:0000313" key="8">
    <source>
        <dbReference type="EMBL" id="EGK62478.1"/>
    </source>
</evidence>
<comment type="similarity">
    <text evidence="2">Belongs to the methyl-accepting chemotaxis (MCP) protein family.</text>
</comment>
<dbReference type="HOGENOM" id="CLU_000445_107_27_9"/>
<protein>
    <submittedName>
        <fullName evidence="8">Methyl-accepting chemotaxis sensory transducer</fullName>
    </submittedName>
</protein>
<evidence type="ECO:0000259" key="7">
    <source>
        <dbReference type="PROSITE" id="PS50885"/>
    </source>
</evidence>
<feature type="transmembrane region" description="Helical" evidence="5">
    <location>
        <begin position="220"/>
        <end position="243"/>
    </location>
</feature>
<dbReference type="SUPFAM" id="SSF58104">
    <property type="entry name" value="Methyl-accepting chemotaxis protein (MCP) signaling domain"/>
    <property type="match status" value="1"/>
</dbReference>
<dbReference type="PROSITE" id="PS50111">
    <property type="entry name" value="CHEMOTAXIS_TRANSDUC_2"/>
    <property type="match status" value="1"/>
</dbReference>
<dbReference type="PANTHER" id="PTHR32089:SF112">
    <property type="entry name" value="LYSOZYME-LIKE PROTEIN-RELATED"/>
    <property type="match status" value="1"/>
</dbReference>
<keyword evidence="5" id="KW-0472">Membrane</keyword>
<dbReference type="InterPro" id="IPR004089">
    <property type="entry name" value="MCPsignal_dom"/>
</dbReference>
<feature type="domain" description="HAMP" evidence="7">
    <location>
        <begin position="244"/>
        <end position="297"/>
    </location>
</feature>
<dbReference type="PANTHER" id="PTHR32089">
    <property type="entry name" value="METHYL-ACCEPTING CHEMOTAXIS PROTEIN MCPB"/>
    <property type="match status" value="1"/>
</dbReference>
<feature type="coiled-coil region" evidence="4">
    <location>
        <begin position="184"/>
        <end position="216"/>
    </location>
</feature>
<accession>F5RIP6</accession>
<keyword evidence="9" id="KW-1185">Reference proteome</keyword>
<gene>
    <name evidence="8" type="ORF">HMPREF9081_0225</name>
</gene>
<dbReference type="GO" id="GO:0004888">
    <property type="term" value="F:transmembrane signaling receptor activity"/>
    <property type="evidence" value="ECO:0007669"/>
    <property type="project" value="InterPro"/>
</dbReference>
<comment type="caution">
    <text evidence="8">The sequence shown here is derived from an EMBL/GenBank/DDBJ whole genome shotgun (WGS) entry which is preliminary data.</text>
</comment>
<keyword evidence="5" id="KW-0812">Transmembrane</keyword>
<dbReference type="PRINTS" id="PR00260">
    <property type="entry name" value="CHEMTRNSDUCR"/>
</dbReference>
<feature type="domain" description="Methyl-accepting transducer" evidence="6">
    <location>
        <begin position="316"/>
        <end position="552"/>
    </location>
</feature>
<dbReference type="eggNOG" id="COG0840">
    <property type="taxonomic scope" value="Bacteria"/>
</dbReference>
<evidence type="ECO:0000256" key="4">
    <source>
        <dbReference type="SAM" id="Coils"/>
    </source>
</evidence>
<dbReference type="EMBL" id="AFHQ01000004">
    <property type="protein sequence ID" value="EGK62478.1"/>
    <property type="molecule type" value="Genomic_DNA"/>
</dbReference>
<keyword evidence="5" id="KW-1133">Transmembrane helix</keyword>
<dbReference type="STRING" id="888060.HMPREF9081_0225"/>
<reference evidence="8 9" key="1">
    <citation type="submission" date="2011-04" db="EMBL/GenBank/DDBJ databases">
        <authorList>
            <person name="Muzny D."/>
            <person name="Qin X."/>
            <person name="Deng J."/>
            <person name="Jiang H."/>
            <person name="Liu Y."/>
            <person name="Qu J."/>
            <person name="Song X.-Z."/>
            <person name="Zhang L."/>
            <person name="Thornton R."/>
            <person name="Coyle M."/>
            <person name="Francisco L."/>
            <person name="Jackson L."/>
            <person name="Javaid M."/>
            <person name="Korchina V."/>
            <person name="Kovar C."/>
            <person name="Mata R."/>
            <person name="Mathew T."/>
            <person name="Ngo R."/>
            <person name="Nguyen L."/>
            <person name="Nguyen N."/>
            <person name="Okwuonu G."/>
            <person name="Ongeri F."/>
            <person name="Pham C."/>
            <person name="Simmons D."/>
            <person name="Wilczek-Boney K."/>
            <person name="Hale W."/>
            <person name="Jakkamsetti A."/>
            <person name="Pham P."/>
            <person name="Ruth R."/>
            <person name="San Lucas F."/>
            <person name="Warren J."/>
            <person name="Zhang J."/>
            <person name="Zhao Z."/>
            <person name="Zhou C."/>
            <person name="Zhu D."/>
            <person name="Lee S."/>
            <person name="Bess C."/>
            <person name="Blankenburg K."/>
            <person name="Forbes L."/>
            <person name="Fu Q."/>
            <person name="Gubbala S."/>
            <person name="Hirani K."/>
            <person name="Jayaseelan J.C."/>
            <person name="Lara F."/>
            <person name="Munidasa M."/>
            <person name="Palculict T."/>
            <person name="Patil S."/>
            <person name="Pu L.-L."/>
            <person name="Saada N."/>
            <person name="Tang L."/>
            <person name="Weissenberger G."/>
            <person name="Zhu Y."/>
            <person name="Hemphill L."/>
            <person name="Shang Y."/>
            <person name="Youmans B."/>
            <person name="Ayvaz T."/>
            <person name="Ross M."/>
            <person name="Santibanez J."/>
            <person name="Aqrawi P."/>
            <person name="Gross S."/>
            <person name="Joshi V."/>
            <person name="Fowler G."/>
            <person name="Nazareth L."/>
            <person name="Reid J."/>
            <person name="Worley K."/>
            <person name="Petrosino J."/>
            <person name="Highlander S."/>
            <person name="Gibbs R."/>
        </authorList>
    </citation>
    <scope>NUCLEOTIDE SEQUENCE [LARGE SCALE GENOMIC DNA]</scope>
    <source>
        <strain evidence="8 9">DSM 2778</strain>
    </source>
</reference>
<keyword evidence="1 3" id="KW-0807">Transducer</keyword>
<dbReference type="Gene3D" id="1.10.287.950">
    <property type="entry name" value="Methyl-accepting chemotaxis protein"/>
    <property type="match status" value="1"/>
</dbReference>
<dbReference type="GO" id="GO:0016020">
    <property type="term" value="C:membrane"/>
    <property type="evidence" value="ECO:0007669"/>
    <property type="project" value="InterPro"/>
</dbReference>
<dbReference type="SMART" id="SM00283">
    <property type="entry name" value="MA"/>
    <property type="match status" value="1"/>
</dbReference>
<feature type="transmembrane region" description="Helical" evidence="5">
    <location>
        <begin position="49"/>
        <end position="69"/>
    </location>
</feature>
<proteinExistence type="inferred from homology"/>
<evidence type="ECO:0000256" key="3">
    <source>
        <dbReference type="PROSITE-ProRule" id="PRU00284"/>
    </source>
</evidence>
<name>F5RIP6_9FIRM</name>
<dbReference type="PROSITE" id="PS50885">
    <property type="entry name" value="HAMP"/>
    <property type="match status" value="1"/>
</dbReference>
<organism evidence="8 9">
    <name type="scientific">Centipeda periodontii DSM 2778</name>
    <dbReference type="NCBI Taxonomy" id="888060"/>
    <lineage>
        <taxon>Bacteria</taxon>
        <taxon>Bacillati</taxon>
        <taxon>Bacillota</taxon>
        <taxon>Negativicutes</taxon>
        <taxon>Selenomonadales</taxon>
        <taxon>Selenomonadaceae</taxon>
        <taxon>Centipeda</taxon>
    </lineage>
</organism>
<dbReference type="InterPro" id="IPR003660">
    <property type="entry name" value="HAMP_dom"/>
</dbReference>
<dbReference type="GO" id="GO:0007165">
    <property type="term" value="P:signal transduction"/>
    <property type="evidence" value="ECO:0007669"/>
    <property type="project" value="UniProtKB-KW"/>
</dbReference>
<evidence type="ECO:0000259" key="6">
    <source>
        <dbReference type="PROSITE" id="PS50111"/>
    </source>
</evidence>
<evidence type="ECO:0000256" key="2">
    <source>
        <dbReference type="ARBA" id="ARBA00029447"/>
    </source>
</evidence>
<evidence type="ECO:0000256" key="1">
    <source>
        <dbReference type="ARBA" id="ARBA00023224"/>
    </source>
</evidence>
<dbReference type="GO" id="GO:0006935">
    <property type="term" value="P:chemotaxis"/>
    <property type="evidence" value="ECO:0007669"/>
    <property type="project" value="InterPro"/>
</dbReference>